<evidence type="ECO:0000256" key="1">
    <source>
        <dbReference type="SAM" id="MobiDB-lite"/>
    </source>
</evidence>
<keyword evidence="3" id="KW-1185">Reference proteome</keyword>
<dbReference type="AlphaFoldDB" id="A0ABD3NCB1"/>
<sequence length="125" mass="14365">MNDTIKNMSSDQFKEASQKISRDTRQLKQQAAMLKSMPIDTLRRTNPQFANMSEDQIKLAIQQMETMASIPKCSKWPLNKIKNMDDAQFQQIKTNVSKQINRTQWHSTTTSNNNNMAELSADPSK</sequence>
<dbReference type="Proteomes" id="UP001530400">
    <property type="component" value="Unassembled WGS sequence"/>
</dbReference>
<name>A0ABD3NCB1_9STRA</name>
<accession>A0ABD3NCB1</accession>
<comment type="caution">
    <text evidence="2">The sequence shown here is derived from an EMBL/GenBank/DDBJ whole genome shotgun (WGS) entry which is preliminary data.</text>
</comment>
<organism evidence="2 3">
    <name type="scientific">Cyclotella atomus</name>
    <dbReference type="NCBI Taxonomy" id="382360"/>
    <lineage>
        <taxon>Eukaryota</taxon>
        <taxon>Sar</taxon>
        <taxon>Stramenopiles</taxon>
        <taxon>Ochrophyta</taxon>
        <taxon>Bacillariophyta</taxon>
        <taxon>Coscinodiscophyceae</taxon>
        <taxon>Thalassiosirophycidae</taxon>
        <taxon>Stephanodiscales</taxon>
        <taxon>Stephanodiscaceae</taxon>
        <taxon>Cyclotella</taxon>
    </lineage>
</organism>
<dbReference type="EMBL" id="JALLPJ020001224">
    <property type="protein sequence ID" value="KAL3773683.1"/>
    <property type="molecule type" value="Genomic_DNA"/>
</dbReference>
<feature type="region of interest" description="Disordered" evidence="1">
    <location>
        <begin position="98"/>
        <end position="125"/>
    </location>
</feature>
<feature type="compositionally biased region" description="Polar residues" evidence="1">
    <location>
        <begin position="98"/>
        <end position="117"/>
    </location>
</feature>
<gene>
    <name evidence="2" type="ORF">ACHAWO_010122</name>
</gene>
<evidence type="ECO:0000313" key="2">
    <source>
        <dbReference type="EMBL" id="KAL3773683.1"/>
    </source>
</evidence>
<feature type="compositionally biased region" description="Polar residues" evidence="1">
    <location>
        <begin position="1"/>
        <end position="11"/>
    </location>
</feature>
<feature type="compositionally biased region" description="Basic and acidic residues" evidence="1">
    <location>
        <begin position="12"/>
        <end position="25"/>
    </location>
</feature>
<feature type="region of interest" description="Disordered" evidence="1">
    <location>
        <begin position="1"/>
        <end position="25"/>
    </location>
</feature>
<reference evidence="2 3" key="1">
    <citation type="submission" date="2024-10" db="EMBL/GenBank/DDBJ databases">
        <title>Updated reference genomes for cyclostephanoid diatoms.</title>
        <authorList>
            <person name="Roberts W.R."/>
            <person name="Alverson A.J."/>
        </authorList>
    </citation>
    <scope>NUCLEOTIDE SEQUENCE [LARGE SCALE GENOMIC DNA]</scope>
    <source>
        <strain evidence="2 3">AJA010-31</strain>
    </source>
</reference>
<evidence type="ECO:0000313" key="3">
    <source>
        <dbReference type="Proteomes" id="UP001530400"/>
    </source>
</evidence>
<proteinExistence type="predicted"/>
<protein>
    <submittedName>
        <fullName evidence="2">Uncharacterized protein</fullName>
    </submittedName>
</protein>